<dbReference type="GO" id="GO:0004523">
    <property type="term" value="F:RNA-DNA hybrid ribonuclease activity"/>
    <property type="evidence" value="ECO:0007669"/>
    <property type="project" value="InterPro"/>
</dbReference>
<dbReference type="InterPro" id="IPR012337">
    <property type="entry name" value="RNaseH-like_sf"/>
</dbReference>
<keyword evidence="3" id="KW-1185">Reference proteome</keyword>
<accession>A0AAD9X3E2</accession>
<name>A0AAD9X3E2_9ROSI</name>
<dbReference type="InterPro" id="IPR052929">
    <property type="entry name" value="RNase_H-like_EbsB-rel"/>
</dbReference>
<dbReference type="AlphaFoldDB" id="A0AAD9X3E2"/>
<dbReference type="PANTHER" id="PTHR47074">
    <property type="entry name" value="BNAC02G40300D PROTEIN"/>
    <property type="match status" value="1"/>
</dbReference>
<gene>
    <name evidence="2" type="ORF">Ddye_011912</name>
</gene>
<feature type="domain" description="RNase H type-1" evidence="1">
    <location>
        <begin position="71"/>
        <end position="150"/>
    </location>
</feature>
<reference evidence="2" key="1">
    <citation type="journal article" date="2023" name="Plant J.">
        <title>Genome sequences and population genomics provide insights into the demographic history, inbreeding, and mutation load of two 'living fossil' tree species of Dipteronia.</title>
        <authorList>
            <person name="Feng Y."/>
            <person name="Comes H.P."/>
            <person name="Chen J."/>
            <person name="Zhu S."/>
            <person name="Lu R."/>
            <person name="Zhang X."/>
            <person name="Li P."/>
            <person name="Qiu J."/>
            <person name="Olsen K.M."/>
            <person name="Qiu Y."/>
        </authorList>
    </citation>
    <scope>NUCLEOTIDE SEQUENCE</scope>
    <source>
        <strain evidence="2">KIB01</strain>
    </source>
</reference>
<dbReference type="Pfam" id="PF13456">
    <property type="entry name" value="RVT_3"/>
    <property type="match status" value="1"/>
</dbReference>
<comment type="caution">
    <text evidence="2">The sequence shown here is derived from an EMBL/GenBank/DDBJ whole genome shotgun (WGS) entry which is preliminary data.</text>
</comment>
<dbReference type="InterPro" id="IPR002156">
    <property type="entry name" value="RNaseH_domain"/>
</dbReference>
<protein>
    <recommendedName>
        <fullName evidence="1">RNase H type-1 domain-containing protein</fullName>
    </recommendedName>
</protein>
<dbReference type="PANTHER" id="PTHR47074:SF11">
    <property type="entry name" value="REVERSE TRANSCRIPTASE-LIKE PROTEIN"/>
    <property type="match status" value="1"/>
</dbReference>
<evidence type="ECO:0000313" key="2">
    <source>
        <dbReference type="EMBL" id="KAK2652056.1"/>
    </source>
</evidence>
<evidence type="ECO:0000313" key="3">
    <source>
        <dbReference type="Proteomes" id="UP001280121"/>
    </source>
</evidence>
<dbReference type="SUPFAM" id="SSF53098">
    <property type="entry name" value="Ribonuclease H-like"/>
    <property type="match status" value="1"/>
</dbReference>
<dbReference type="EMBL" id="JANJYI010000004">
    <property type="protein sequence ID" value="KAK2652056.1"/>
    <property type="molecule type" value="Genomic_DNA"/>
</dbReference>
<dbReference type="GO" id="GO:0003676">
    <property type="term" value="F:nucleic acid binding"/>
    <property type="evidence" value="ECO:0007669"/>
    <property type="project" value="InterPro"/>
</dbReference>
<sequence>MIRQHIADGEREERERKREKEIKYDLVEQNVPSDYHYVDGNQRKMIDKAQGFSSSQLGWSPPETDMFKTNFGVAINTSKGWVGVGIIVRNSDGEVIAYCSQRTEAFANKKVTNLIAIQRGLLYGIECGLNPEKIESDDSIVVNWIVHGVYRDSDFGTILTDIDADNCFIFGTIPA</sequence>
<evidence type="ECO:0000259" key="1">
    <source>
        <dbReference type="Pfam" id="PF13456"/>
    </source>
</evidence>
<dbReference type="Proteomes" id="UP001280121">
    <property type="component" value="Unassembled WGS sequence"/>
</dbReference>
<organism evidence="2 3">
    <name type="scientific">Dipteronia dyeriana</name>
    <dbReference type="NCBI Taxonomy" id="168575"/>
    <lineage>
        <taxon>Eukaryota</taxon>
        <taxon>Viridiplantae</taxon>
        <taxon>Streptophyta</taxon>
        <taxon>Embryophyta</taxon>
        <taxon>Tracheophyta</taxon>
        <taxon>Spermatophyta</taxon>
        <taxon>Magnoliopsida</taxon>
        <taxon>eudicotyledons</taxon>
        <taxon>Gunneridae</taxon>
        <taxon>Pentapetalae</taxon>
        <taxon>rosids</taxon>
        <taxon>malvids</taxon>
        <taxon>Sapindales</taxon>
        <taxon>Sapindaceae</taxon>
        <taxon>Hippocastanoideae</taxon>
        <taxon>Acereae</taxon>
        <taxon>Dipteronia</taxon>
    </lineage>
</organism>
<proteinExistence type="predicted"/>